<evidence type="ECO:0000313" key="4">
    <source>
        <dbReference type="Proteomes" id="UP000182961"/>
    </source>
</evidence>
<dbReference type="PROSITE" id="PS51841">
    <property type="entry name" value="LTD"/>
    <property type="match status" value="1"/>
</dbReference>
<dbReference type="PROSITE" id="PS51257">
    <property type="entry name" value="PROKAR_LIPOPROTEIN"/>
    <property type="match status" value="1"/>
</dbReference>
<keyword evidence="1" id="KW-0732">Signal</keyword>
<proteinExistence type="predicted"/>
<reference evidence="4" key="1">
    <citation type="submission" date="2016-10" db="EMBL/GenBank/DDBJ databases">
        <authorList>
            <person name="Varghese N."/>
            <person name="Submissions S."/>
        </authorList>
    </citation>
    <scope>NUCLEOTIDE SEQUENCE [LARGE SCALE GENOMIC DNA]</scope>
    <source>
        <strain evidence="4">DSM 4002</strain>
    </source>
</reference>
<evidence type="ECO:0000256" key="1">
    <source>
        <dbReference type="SAM" id="SignalP"/>
    </source>
</evidence>
<feature type="domain" description="LTD" evidence="2">
    <location>
        <begin position="32"/>
        <end position="179"/>
    </location>
</feature>
<gene>
    <name evidence="3" type="ORF">SAMN05444143_10141</name>
</gene>
<name>A0A1I4QU21_9FLAO</name>
<evidence type="ECO:0000259" key="2">
    <source>
        <dbReference type="PROSITE" id="PS51841"/>
    </source>
</evidence>
<accession>A0A1I4QU21</accession>
<dbReference type="AlphaFoldDB" id="A0A1I4QU21"/>
<evidence type="ECO:0000313" key="3">
    <source>
        <dbReference type="EMBL" id="SFM43213.1"/>
    </source>
</evidence>
<sequence>MIMKKYLYISLLSAAFFTGCSSDFTEEKVEIPTNAFQELLISEIATFVNTDNSKRNHYIELYNGTDNAIDLSNYAIGYQATTDEATLSEWNFTDANNSLPLTGTLASIKTYVIASVQADPAVVKSDVTWGTTSSANASASLPLQLSGNSAIALLKKDAAGTHTINGAKYKIIDVFGSPKVARVTAATSSSRNNFIWSIAGESAETRNNTFWRKKTVTKPNTDWSVSKGTTATDSEWNISAPRTWDYSNIGSYSN</sequence>
<organism evidence="3 4">
    <name type="scientific">Flavobacterium succinicans</name>
    <dbReference type="NCBI Taxonomy" id="29536"/>
    <lineage>
        <taxon>Bacteria</taxon>
        <taxon>Pseudomonadati</taxon>
        <taxon>Bacteroidota</taxon>
        <taxon>Flavobacteriia</taxon>
        <taxon>Flavobacteriales</taxon>
        <taxon>Flavobacteriaceae</taxon>
        <taxon>Flavobacterium</taxon>
    </lineage>
</organism>
<feature type="chain" id="PRO_5010267838" evidence="1">
    <location>
        <begin position="23"/>
        <end position="254"/>
    </location>
</feature>
<feature type="signal peptide" evidence="1">
    <location>
        <begin position="1"/>
        <end position="22"/>
    </location>
</feature>
<keyword evidence="4" id="KW-1185">Reference proteome</keyword>
<dbReference type="InterPro" id="IPR001322">
    <property type="entry name" value="Lamin_tail_dom"/>
</dbReference>
<dbReference type="Pfam" id="PF00932">
    <property type="entry name" value="LTD"/>
    <property type="match status" value="1"/>
</dbReference>
<protein>
    <submittedName>
        <fullName evidence="3">Lamin Tail Domain</fullName>
    </submittedName>
</protein>
<dbReference type="EMBL" id="FOUT01000001">
    <property type="protein sequence ID" value="SFM43213.1"/>
    <property type="molecule type" value="Genomic_DNA"/>
</dbReference>
<dbReference type="Proteomes" id="UP000182961">
    <property type="component" value="Unassembled WGS sequence"/>
</dbReference>